<evidence type="ECO:0000313" key="3">
    <source>
        <dbReference type="Proteomes" id="UP000325811"/>
    </source>
</evidence>
<dbReference type="EMBL" id="LR699554">
    <property type="protein sequence ID" value="VVD33453.1"/>
    <property type="molecule type" value="Genomic_DNA"/>
</dbReference>
<organism evidence="2 3">
    <name type="scientific">Paraburkholderia dioscoreae</name>
    <dbReference type="NCBI Taxonomy" id="2604047"/>
    <lineage>
        <taxon>Bacteria</taxon>
        <taxon>Pseudomonadati</taxon>
        <taxon>Pseudomonadota</taxon>
        <taxon>Betaproteobacteria</taxon>
        <taxon>Burkholderiales</taxon>
        <taxon>Burkholderiaceae</taxon>
        <taxon>Paraburkholderia</taxon>
    </lineage>
</organism>
<protein>
    <submittedName>
        <fullName evidence="2">DNA for 3-methylaspartate ammonia-lyase, glutamate mutase</fullName>
    </submittedName>
</protein>
<keyword evidence="3" id="KW-1185">Reference proteome</keyword>
<reference evidence="2 3" key="1">
    <citation type="submission" date="2019-08" db="EMBL/GenBank/DDBJ databases">
        <authorList>
            <person name="Herpell B J."/>
        </authorList>
    </citation>
    <scope>NUCLEOTIDE SEQUENCE [LARGE SCALE GENOMIC DNA]</scope>
    <source>
        <strain evidence="3">Msb3</strain>
    </source>
</reference>
<sequence>MEDELRIMAVAGNLGYGFPEASLRNGIARKPHLVGADNGSSDPGPYYLGSGKSLIKREQLRRDLGLSLKAARDAGVPYVIGTAGTAGAQPHLEEFLDVLDEVTRRDGLRYKLATIPADIDRNVIKQAIREGRVKSMGVLPELTEQDVDDATRIVAQMGTDPFVNALESGADVIIAGRACDTAIYASLAAWRGFDMGLAFHMAKLLECGAQCAVPLAANDCLLGTLRRDHFELEPMNPERGVTPVSVAAHMMYEQPDPHHFYEPEGLVDLEHTHIEKLDDRRVRVSGSKLVEMPPSIKLEGVKLRGYRTITIAGMTDPRLLAAVDQVEARVRDDVARLTAHDMKPGEYELNFIYYGRNGVRVDQRVPHLAHEIGMVIEAIAPTQELANMALSLARSSFLHGYFKGRKATAGNLAFPFSPSDLVGGPVYEFTIYHVMQVPDAAALFPVTTTQIG</sequence>
<evidence type="ECO:0000259" key="1">
    <source>
        <dbReference type="Pfam" id="PF07287"/>
    </source>
</evidence>
<feature type="domain" description="Acyclic terpene utilisation N-terminal" evidence="1">
    <location>
        <begin position="79"/>
        <end position="212"/>
    </location>
</feature>
<proteinExistence type="predicted"/>
<dbReference type="PANTHER" id="PTHR47708:SF2">
    <property type="entry name" value="SI:CH73-132F6.5"/>
    <property type="match status" value="1"/>
</dbReference>
<accession>A0A5Q4ZLU1</accession>
<dbReference type="RefSeq" id="WP_007177733.1">
    <property type="nucleotide sequence ID" value="NZ_LR699554.1"/>
</dbReference>
<name>A0A5Q4ZLU1_9BURK</name>
<feature type="domain" description="Acyclic terpene utilisation N-terminal" evidence="1">
    <location>
        <begin position="241"/>
        <end position="401"/>
    </location>
</feature>
<evidence type="ECO:0000313" key="2">
    <source>
        <dbReference type="EMBL" id="VVD33453.1"/>
    </source>
</evidence>
<gene>
    <name evidence="2" type="ORF">PDMSB3_2169</name>
</gene>
<keyword evidence="2" id="KW-0456">Lyase</keyword>
<dbReference type="Pfam" id="PF07287">
    <property type="entry name" value="AtuA"/>
    <property type="match status" value="2"/>
</dbReference>
<dbReference type="GO" id="GO:0016829">
    <property type="term" value="F:lyase activity"/>
    <property type="evidence" value="ECO:0007669"/>
    <property type="project" value="UniProtKB-KW"/>
</dbReference>
<dbReference type="InterPro" id="IPR010839">
    <property type="entry name" value="AtuA_N"/>
</dbReference>
<dbReference type="PANTHER" id="PTHR47708">
    <property type="match status" value="1"/>
</dbReference>
<dbReference type="AlphaFoldDB" id="A0A5Q4ZLU1"/>
<dbReference type="Proteomes" id="UP000325811">
    <property type="component" value="Chromosome II"/>
</dbReference>
<dbReference type="KEGG" id="pdio:PDMSB3_2169.1"/>